<dbReference type="PROSITE" id="PS51318">
    <property type="entry name" value="TAT"/>
    <property type="match status" value="1"/>
</dbReference>
<dbReference type="InterPro" id="IPR006311">
    <property type="entry name" value="TAT_signal"/>
</dbReference>
<dbReference type="RefSeq" id="WP_015440605.1">
    <property type="nucleotide sequence ID" value="NC_020520.1"/>
</dbReference>
<gene>
    <name evidence="1" type="ORF">YM304_10440</name>
</gene>
<dbReference type="PANTHER" id="PTHR43737">
    <property type="entry name" value="BLL7424 PROTEIN"/>
    <property type="match status" value="1"/>
</dbReference>
<keyword evidence="2" id="KW-1185">Reference proteome</keyword>
<dbReference type="InterPro" id="IPR010869">
    <property type="entry name" value="DUF1501"/>
</dbReference>
<dbReference type="EMBL" id="AP012057">
    <property type="protein sequence ID" value="BAN01358.1"/>
    <property type="molecule type" value="Genomic_DNA"/>
</dbReference>
<dbReference type="OrthoDB" id="9779968at2"/>
<sequence>MLDPDISTAAALRHLHRPAEPLPTNPFQIDRRRFLQLVGMGMGAGLVSGPGTSLLDLAIPGHDPSAWAAGPIGPNDGILVVIGMFGGNDGLNTVVPINDGLYYDMHAPIAIAPADTLSLDANSGLNQHLPILKQFWDAGQLAIVEGVGHTLDEFSHFSSMAWWMSGRATPDIPDTGWVGRWLDGYLSGSRDLYATAEIGSSLPLHMIGQSSVGTTVPVGKPSFGVATTAEERKFLDAIRDLSTGGNDWLGRVGRAQTDQLDIAATLNPIIPESDDLPSPEIVAKLEIAARLINANLGMRVISVGWGDFDHHAGQPPAHGARMVELNAALTRFFARLHPDWGNRVTVMTFSEFGRTPHANDGEGSDHGSSAPHFVLGANVKGGFHGQRPSLRKPNGEPLKDWDRMETHVTTKDYYGSLIDGWLGGDADAIVPGYHDLDLFTGGPSPEPTFPGQVLGQYVALNPTRIFDTREASGGRVRIGAGQTVKVQINGANGVPPSDVRAVAVNISSIRPSATNTYLTAFPTGQARPGTATLNPRQGAVVPNMSVVGVGSDGTISIYNFSGEVDVTVDLMGYFRKDVAARIQPLTPDRILDTREGIGAPVAKVRAGTPLALQITGVGEIPTSGVEAVVLNLTSARPSANGWITAWPAGEDKPLVANLSYIAGDLIPNMVMCKVGAGGKINLEASAGSLDLIADVVGCFTSSGAMLSPVAPSRLLDTRDGTGAPQALVGTQGEVELQVTGRGGVPSAAKAVVLNVTAIRPSQRTYLTIYPTGEDRPVAASLNPDAGKIAGNLVVAKVGSSGKVTIYNNAGSLNLTADVTAYFI</sequence>
<name>A0A6C7E9R5_ILUCY</name>
<dbReference type="KEGG" id="aym:YM304_10440"/>
<dbReference type="PANTHER" id="PTHR43737:SF1">
    <property type="entry name" value="DUF1501 DOMAIN-CONTAINING PROTEIN"/>
    <property type="match status" value="1"/>
</dbReference>
<evidence type="ECO:0000313" key="2">
    <source>
        <dbReference type="Proteomes" id="UP000011863"/>
    </source>
</evidence>
<evidence type="ECO:0000313" key="1">
    <source>
        <dbReference type="EMBL" id="BAN01358.1"/>
    </source>
</evidence>
<dbReference type="Proteomes" id="UP000011863">
    <property type="component" value="Chromosome"/>
</dbReference>
<proteinExistence type="predicted"/>
<dbReference type="Pfam" id="PF07394">
    <property type="entry name" value="DUF1501"/>
    <property type="match status" value="1"/>
</dbReference>
<protein>
    <recommendedName>
        <fullName evidence="3">DUF1501 domain-containing protein</fullName>
    </recommendedName>
</protein>
<organism evidence="1 2">
    <name type="scientific">Ilumatobacter coccineus (strain NBRC 103263 / KCTC 29153 / YM16-304)</name>
    <dbReference type="NCBI Taxonomy" id="1313172"/>
    <lineage>
        <taxon>Bacteria</taxon>
        <taxon>Bacillati</taxon>
        <taxon>Actinomycetota</taxon>
        <taxon>Acidimicrobiia</taxon>
        <taxon>Acidimicrobiales</taxon>
        <taxon>Ilumatobacteraceae</taxon>
        <taxon>Ilumatobacter</taxon>
    </lineage>
</organism>
<reference evidence="1 2" key="1">
    <citation type="journal article" date="2013" name="Int. J. Syst. Evol. Microbiol.">
        <title>Ilumatobacter nonamiense sp. nov. and Ilumatobacter coccineum sp. nov., isolated from seashore sand.</title>
        <authorList>
            <person name="Matsumoto A."/>
            <person name="Kasai H."/>
            <person name="Matsuo Y."/>
            <person name="Shizuri Y."/>
            <person name="Ichikawa N."/>
            <person name="Fujita N."/>
            <person name="Omura S."/>
            <person name="Takahashi Y."/>
        </authorList>
    </citation>
    <scope>NUCLEOTIDE SEQUENCE [LARGE SCALE GENOMIC DNA]</scope>
    <source>
        <strain evidence="2">NBRC 103263 / KCTC 29153 / YM16-304</strain>
    </source>
</reference>
<dbReference type="AlphaFoldDB" id="A0A6C7E9R5"/>
<accession>A0A6C7E9R5</accession>
<evidence type="ECO:0008006" key="3">
    <source>
        <dbReference type="Google" id="ProtNLM"/>
    </source>
</evidence>